<organism evidence="2 3">
    <name type="scientific">Candidatus Terrybacteria bacterium RIFCSPLOWO2_01_FULL_40_23</name>
    <dbReference type="NCBI Taxonomy" id="1802366"/>
    <lineage>
        <taxon>Bacteria</taxon>
        <taxon>Candidatus Terryibacteriota</taxon>
    </lineage>
</organism>
<evidence type="ECO:0000313" key="2">
    <source>
        <dbReference type="EMBL" id="OHA52741.1"/>
    </source>
</evidence>
<dbReference type="Pfam" id="PF13643">
    <property type="entry name" value="DUF4145"/>
    <property type="match status" value="1"/>
</dbReference>
<proteinExistence type="predicted"/>
<protein>
    <recommendedName>
        <fullName evidence="1">DUF4145 domain-containing protein</fullName>
    </recommendedName>
</protein>
<feature type="domain" description="DUF4145" evidence="1">
    <location>
        <begin position="97"/>
        <end position="182"/>
    </location>
</feature>
<reference evidence="2 3" key="1">
    <citation type="journal article" date="2016" name="Nat. Commun.">
        <title>Thousands of microbial genomes shed light on interconnected biogeochemical processes in an aquifer system.</title>
        <authorList>
            <person name="Anantharaman K."/>
            <person name="Brown C.T."/>
            <person name="Hug L.A."/>
            <person name="Sharon I."/>
            <person name="Castelle C.J."/>
            <person name="Probst A.J."/>
            <person name="Thomas B.C."/>
            <person name="Singh A."/>
            <person name="Wilkins M.J."/>
            <person name="Karaoz U."/>
            <person name="Brodie E.L."/>
            <person name="Williams K.H."/>
            <person name="Hubbard S.S."/>
            <person name="Banfield J.F."/>
        </authorList>
    </citation>
    <scope>NUCLEOTIDE SEQUENCE [LARGE SCALE GENOMIC DNA]</scope>
</reference>
<evidence type="ECO:0000259" key="1">
    <source>
        <dbReference type="Pfam" id="PF13643"/>
    </source>
</evidence>
<dbReference type="EMBL" id="MHSW01000005">
    <property type="protein sequence ID" value="OHA52741.1"/>
    <property type="molecule type" value="Genomic_DNA"/>
</dbReference>
<gene>
    <name evidence="2" type="ORF">A3A97_01200</name>
</gene>
<dbReference type="AlphaFoldDB" id="A0A1G2PYQ5"/>
<comment type="caution">
    <text evidence="2">The sequence shown here is derived from an EMBL/GenBank/DDBJ whole genome shotgun (WGS) entry which is preliminary data.</text>
</comment>
<dbReference type="InterPro" id="IPR025285">
    <property type="entry name" value="DUF4145"/>
</dbReference>
<evidence type="ECO:0000313" key="3">
    <source>
        <dbReference type="Proteomes" id="UP000176951"/>
    </source>
</evidence>
<dbReference type="Proteomes" id="UP000176951">
    <property type="component" value="Unassembled WGS sequence"/>
</dbReference>
<accession>A0A1G2PYQ5</accession>
<sequence length="218" mass="24247">MSAKEQILVCPHCGNKASQEIKCTALGKEEIELDPGNVTDAEIYTYFVQCKTCLETSIYTDWEYGTNPGNLAHATLLYPSVKKLMGIPKAIQDSYAEAKRIQKISPIAFAVLIRKVLEYLCKDQNASGASLKQQLEDLADRNIIPATLVRMTNALRYLGNLGAHSSEIKIGAEEAQIMDDFFVAVVEYVYVAPEKLRILNEKLKNKNSANSVSLKKEK</sequence>
<name>A0A1G2PYQ5_9BACT</name>